<evidence type="ECO:0000256" key="4">
    <source>
        <dbReference type="ARBA" id="ARBA00023224"/>
    </source>
</evidence>
<keyword evidence="7" id="KW-0812">Transmembrane</keyword>
<comment type="similarity">
    <text evidence="5">Belongs to the methyl-accepting chemotaxis (MCP) protein family.</text>
</comment>
<comment type="subcellular location">
    <subcellularLocation>
        <location evidence="1">Cell membrane</location>
    </subcellularLocation>
</comment>
<keyword evidence="11" id="KW-1185">Reference proteome</keyword>
<organism evidence="10 11">
    <name type="scientific">Peribacillus psychrosaccharolyticus</name>
    <name type="common">Bacillus psychrosaccharolyticus</name>
    <dbReference type="NCBI Taxonomy" id="1407"/>
    <lineage>
        <taxon>Bacteria</taxon>
        <taxon>Bacillati</taxon>
        <taxon>Bacillota</taxon>
        <taxon>Bacilli</taxon>
        <taxon>Bacillales</taxon>
        <taxon>Bacillaceae</taxon>
        <taxon>Peribacillus</taxon>
    </lineage>
</organism>
<dbReference type="SUPFAM" id="SSF58104">
    <property type="entry name" value="Methyl-accepting chemotaxis protein (MCP) signaling domain"/>
    <property type="match status" value="1"/>
</dbReference>
<dbReference type="GO" id="GO:0005886">
    <property type="term" value="C:plasma membrane"/>
    <property type="evidence" value="ECO:0007669"/>
    <property type="project" value="UniProtKB-SubCell"/>
</dbReference>
<dbReference type="CDD" id="cd06225">
    <property type="entry name" value="HAMP"/>
    <property type="match status" value="1"/>
</dbReference>
<dbReference type="EMBL" id="CP068053">
    <property type="protein sequence ID" value="QQS99420.1"/>
    <property type="molecule type" value="Genomic_DNA"/>
</dbReference>
<dbReference type="PROSITE" id="PS50111">
    <property type="entry name" value="CHEMOTAXIS_TRANSDUC_2"/>
    <property type="match status" value="1"/>
</dbReference>
<keyword evidence="7" id="KW-1133">Transmembrane helix</keyword>
<proteinExistence type="inferred from homology"/>
<feature type="transmembrane region" description="Helical" evidence="7">
    <location>
        <begin position="195"/>
        <end position="216"/>
    </location>
</feature>
<feature type="domain" description="Methyl-accepting transducer" evidence="8">
    <location>
        <begin position="291"/>
        <end position="534"/>
    </location>
</feature>
<evidence type="ECO:0000256" key="6">
    <source>
        <dbReference type="PROSITE-ProRule" id="PRU00284"/>
    </source>
</evidence>
<evidence type="ECO:0000313" key="11">
    <source>
        <dbReference type="Proteomes" id="UP000595254"/>
    </source>
</evidence>
<evidence type="ECO:0000256" key="3">
    <source>
        <dbReference type="ARBA" id="ARBA00023136"/>
    </source>
</evidence>
<dbReference type="InterPro" id="IPR024478">
    <property type="entry name" value="HlyB_4HB_MCP"/>
</dbReference>
<keyword evidence="2" id="KW-1003">Cell membrane</keyword>
<keyword evidence="3 7" id="KW-0472">Membrane</keyword>
<dbReference type="Gene3D" id="1.10.287.950">
    <property type="entry name" value="Methyl-accepting chemotaxis protein"/>
    <property type="match status" value="1"/>
</dbReference>
<dbReference type="SMART" id="SM00283">
    <property type="entry name" value="MA"/>
    <property type="match status" value="1"/>
</dbReference>
<evidence type="ECO:0000256" key="2">
    <source>
        <dbReference type="ARBA" id="ARBA00022475"/>
    </source>
</evidence>
<evidence type="ECO:0000259" key="8">
    <source>
        <dbReference type="PROSITE" id="PS50111"/>
    </source>
</evidence>
<dbReference type="Pfam" id="PF00672">
    <property type="entry name" value="HAMP"/>
    <property type="match status" value="1"/>
</dbReference>
<keyword evidence="4 6" id="KW-0807">Transducer</keyword>
<feature type="domain" description="HAMP" evidence="9">
    <location>
        <begin position="213"/>
        <end position="265"/>
    </location>
</feature>
<protein>
    <submittedName>
        <fullName evidence="10">Methyl-accepting chemotaxis protein</fullName>
    </submittedName>
</protein>
<evidence type="ECO:0000256" key="1">
    <source>
        <dbReference type="ARBA" id="ARBA00004236"/>
    </source>
</evidence>
<feature type="transmembrane region" description="Helical" evidence="7">
    <location>
        <begin position="13"/>
        <end position="33"/>
    </location>
</feature>
<dbReference type="RefSeq" id="WP_040374338.1">
    <property type="nucleotide sequence ID" value="NZ_CP068053.1"/>
</dbReference>
<dbReference type="Gene3D" id="6.10.340.10">
    <property type="match status" value="1"/>
</dbReference>
<evidence type="ECO:0000313" key="10">
    <source>
        <dbReference type="EMBL" id="QQS99420.1"/>
    </source>
</evidence>
<dbReference type="AlphaFoldDB" id="A0A974NK45"/>
<dbReference type="InterPro" id="IPR004089">
    <property type="entry name" value="MCPsignal_dom"/>
</dbReference>
<evidence type="ECO:0000256" key="5">
    <source>
        <dbReference type="ARBA" id="ARBA00029447"/>
    </source>
</evidence>
<reference evidence="10 11" key="1">
    <citation type="submission" date="2021-01" db="EMBL/GenBank/DDBJ databases">
        <title>FDA dAtabase for Regulatory Grade micrObial Sequences (FDA-ARGOS): Supporting development and validation of Infectious Disease Dx tests.</title>
        <authorList>
            <person name="Nelson B."/>
            <person name="Plummer A."/>
            <person name="Tallon L."/>
            <person name="Sadzewicz L."/>
            <person name="Zhao X."/>
            <person name="Boylan J."/>
            <person name="Ott S."/>
            <person name="Bowen H."/>
            <person name="Vavikolanu K."/>
            <person name="Mehta A."/>
            <person name="Aluvathingal J."/>
            <person name="Nadendla S."/>
            <person name="Myers T."/>
            <person name="Yan Y."/>
            <person name="Sichtig H."/>
        </authorList>
    </citation>
    <scope>NUCLEOTIDE SEQUENCE [LARGE SCALE GENOMIC DNA]</scope>
    <source>
        <strain evidence="10 11">FDAARGOS_1161</strain>
    </source>
</reference>
<evidence type="ECO:0000256" key="7">
    <source>
        <dbReference type="SAM" id="Phobius"/>
    </source>
</evidence>
<name>A0A974NK45_PERPY</name>
<dbReference type="Proteomes" id="UP000595254">
    <property type="component" value="Chromosome"/>
</dbReference>
<sequence>MKWFKNLKTSVKLISAFVVMAFILGIVGIYGLYNLEKSDQNLDFMYTERVIPISTLGRIETNYQRIRVNIRDLVFVAKTPEAKDEYQAIIREIQKEIDSDITLYSSGYLIDEEKKILKNLDSAFTDYYAILDEAIKLGYANDLKGYQAIAPEFKAKGDKAQNFIKDLSAFNVEKAEQSNLDSTEAYTSTRTTTSIILIISFFFSIGFGYLISQLIVKPLKEVVDLVGKVAEGDFTVSTTIDTKDEVGVLAKSIQAMTASLRKTTKSILQSAESVAASAQEISATTEEVASSASTQANDAQIITQVFTEIANGADVQANDAKKMFSLFKELNIVIDTVAKTAQETAFIGQSLSIESQNGREIVKHSIDGMTTVREHMSILEQDTSKIGEIIKVIEDISNQTNLLALNAAIEAARAGEQGKGFAVVANEVKSLAEKSRESTKEIHDIIQGIQASTKSSVSAVQYGVDHSIKTGAAFESIAKMVVQASNKTAEIELASQKQSEQSKAVMKSIESITSASEQQSVHSIEAMRSIESIATASEEAAAASEETAATSQTLASLAEDLNTSVAIFKV</sequence>
<dbReference type="PANTHER" id="PTHR32089">
    <property type="entry name" value="METHYL-ACCEPTING CHEMOTAXIS PROTEIN MCPB"/>
    <property type="match status" value="1"/>
</dbReference>
<gene>
    <name evidence="10" type="ORF">I6J18_17580</name>
</gene>
<dbReference type="Pfam" id="PF00015">
    <property type="entry name" value="MCPsignal"/>
    <property type="match status" value="1"/>
</dbReference>
<accession>A0A974NK45</accession>
<dbReference type="KEGG" id="ppsr:I6J18_17580"/>
<dbReference type="Pfam" id="PF12729">
    <property type="entry name" value="4HB_MCP_1"/>
    <property type="match status" value="1"/>
</dbReference>
<dbReference type="InterPro" id="IPR003660">
    <property type="entry name" value="HAMP_dom"/>
</dbReference>
<dbReference type="PROSITE" id="PS50885">
    <property type="entry name" value="HAMP"/>
    <property type="match status" value="1"/>
</dbReference>
<evidence type="ECO:0000259" key="9">
    <source>
        <dbReference type="PROSITE" id="PS50885"/>
    </source>
</evidence>
<dbReference type="SMART" id="SM00304">
    <property type="entry name" value="HAMP"/>
    <property type="match status" value="1"/>
</dbReference>
<dbReference type="PANTHER" id="PTHR32089:SF112">
    <property type="entry name" value="LYSOZYME-LIKE PROTEIN-RELATED"/>
    <property type="match status" value="1"/>
</dbReference>
<dbReference type="GO" id="GO:0007165">
    <property type="term" value="P:signal transduction"/>
    <property type="evidence" value="ECO:0007669"/>
    <property type="project" value="UniProtKB-KW"/>
</dbReference>